<sequence length="452" mass="49962">MIRTSINNGSSCAALLLRCTASSSWIINVTSRHKHSSYDVAIVGGGIVGLATARELILRHPTLSFAVLEKEKELAMHQSGHNSGVIHSGIYYTPGSLKARLCVRGATLAYEYLQKKGIPYRKCGKLIVAVEREEIPRLNALYERGQKNNVRELTMVDAKGIREREPYCRGLMALDSAYTGIVDWRLVSLTYAKDFQEAGGTVTTEFEANDIAMVTESPADTTDGMKFPIAIRSSTGEEVRCRYVLTCGGLYSDRLSQISGCSPEPRIVPFRGDYLVLKPEKHYLVKGNIYPVPDPRFPFLGVHFTPRMDGSVWLGPNAVLAFKREGYRVFDFNLRDFADAMSFRGLQKLVLKNVIFGMGEMYRGIFIQAQVKILQKYIPELSFSDVLRGPAGVRAQALDRAGNLVDDFVFDGGVGEVASRVLHVRNAPSPAATSSLAIAEMIADEVESRFSL</sequence>
<evidence type="ECO:0000256" key="6">
    <source>
        <dbReference type="ARBA" id="ARBA00037941"/>
    </source>
</evidence>
<evidence type="ECO:0000256" key="8">
    <source>
        <dbReference type="ARBA" id="ARBA00041137"/>
    </source>
</evidence>
<evidence type="ECO:0000256" key="7">
    <source>
        <dbReference type="ARBA" id="ARBA00038878"/>
    </source>
</evidence>
<evidence type="ECO:0000256" key="1">
    <source>
        <dbReference type="ARBA" id="ARBA00001974"/>
    </source>
</evidence>
<dbReference type="PANTHER" id="PTHR43104:SF2">
    <property type="entry name" value="L-2-HYDROXYGLUTARATE DEHYDROGENASE, MITOCHONDRIAL"/>
    <property type="match status" value="1"/>
</dbReference>
<dbReference type="Proteomes" id="UP001152803">
    <property type="component" value="Unassembled WGS sequence"/>
</dbReference>
<comment type="cofactor">
    <cofactor evidence="1">
        <name>FAD</name>
        <dbReference type="ChEBI" id="CHEBI:57692"/>
    </cofactor>
</comment>
<comment type="similarity">
    <text evidence="6">Belongs to the L2HGDH family.</text>
</comment>
<dbReference type="Gene3D" id="3.50.50.60">
    <property type="entry name" value="FAD/NAD(P)-binding domain"/>
    <property type="match status" value="1"/>
</dbReference>
<evidence type="ECO:0000256" key="5">
    <source>
        <dbReference type="ARBA" id="ARBA00036066"/>
    </source>
</evidence>
<dbReference type="PANTHER" id="PTHR43104">
    <property type="entry name" value="L-2-HYDROXYGLUTARATE DEHYDROGENASE, MITOCHONDRIAL"/>
    <property type="match status" value="1"/>
</dbReference>
<feature type="domain" description="FAD dependent oxidoreductase" evidence="9">
    <location>
        <begin position="39"/>
        <end position="444"/>
    </location>
</feature>
<dbReference type="SUPFAM" id="SSF51905">
    <property type="entry name" value="FAD/NAD(P)-binding domain"/>
    <property type="match status" value="1"/>
</dbReference>
<keyword evidence="2" id="KW-0285">Flavoprotein</keyword>
<evidence type="ECO:0000256" key="3">
    <source>
        <dbReference type="ARBA" id="ARBA00022827"/>
    </source>
</evidence>
<evidence type="ECO:0000313" key="11">
    <source>
        <dbReference type="Proteomes" id="UP001152803"/>
    </source>
</evidence>
<accession>A0A9Q1E3M5</accession>
<evidence type="ECO:0000259" key="9">
    <source>
        <dbReference type="Pfam" id="PF01266"/>
    </source>
</evidence>
<comment type="caution">
    <text evidence="10">The sequence shown here is derived from an EMBL/GenBank/DDBJ whole genome shotgun (WGS) entry which is preliminary data.</text>
</comment>
<keyword evidence="3" id="KW-0274">FAD</keyword>
<dbReference type="OrthoDB" id="498204at2759"/>
<name>A0A9Q1E3M5_CONCO</name>
<proteinExistence type="inferred from homology"/>
<gene>
    <name evidence="10" type="ORF">COCON_G00017350</name>
</gene>
<dbReference type="InterPro" id="IPR036188">
    <property type="entry name" value="FAD/NAD-bd_sf"/>
</dbReference>
<evidence type="ECO:0000256" key="2">
    <source>
        <dbReference type="ARBA" id="ARBA00022630"/>
    </source>
</evidence>
<dbReference type="AlphaFoldDB" id="A0A9Q1E3M5"/>
<reference evidence="10" key="1">
    <citation type="journal article" date="2023" name="Science">
        <title>Genome structures resolve the early diversification of teleost fishes.</title>
        <authorList>
            <person name="Parey E."/>
            <person name="Louis A."/>
            <person name="Montfort J."/>
            <person name="Bouchez O."/>
            <person name="Roques C."/>
            <person name="Iampietro C."/>
            <person name="Lluch J."/>
            <person name="Castinel A."/>
            <person name="Donnadieu C."/>
            <person name="Desvignes T."/>
            <person name="Floi Bucao C."/>
            <person name="Jouanno E."/>
            <person name="Wen M."/>
            <person name="Mejri S."/>
            <person name="Dirks R."/>
            <person name="Jansen H."/>
            <person name="Henkel C."/>
            <person name="Chen W.J."/>
            <person name="Zahm M."/>
            <person name="Cabau C."/>
            <person name="Klopp C."/>
            <person name="Thompson A.W."/>
            <person name="Robinson-Rechavi M."/>
            <person name="Braasch I."/>
            <person name="Lecointre G."/>
            <person name="Bobe J."/>
            <person name="Postlethwait J.H."/>
            <person name="Berthelot C."/>
            <person name="Roest Crollius H."/>
            <person name="Guiguen Y."/>
        </authorList>
    </citation>
    <scope>NUCLEOTIDE SEQUENCE</scope>
    <source>
        <strain evidence="10">Concon-B</strain>
    </source>
</reference>
<keyword evidence="11" id="KW-1185">Reference proteome</keyword>
<evidence type="ECO:0000256" key="4">
    <source>
        <dbReference type="ARBA" id="ARBA00023002"/>
    </source>
</evidence>
<dbReference type="InterPro" id="IPR006076">
    <property type="entry name" value="FAD-dep_OxRdtase"/>
</dbReference>
<dbReference type="GO" id="GO:0047545">
    <property type="term" value="F:(S)-2-hydroxyglutarate dehydrogenase activity"/>
    <property type="evidence" value="ECO:0007669"/>
    <property type="project" value="UniProtKB-EC"/>
</dbReference>
<evidence type="ECO:0000313" key="10">
    <source>
        <dbReference type="EMBL" id="KAJ8289076.1"/>
    </source>
</evidence>
<dbReference type="EMBL" id="JAFJMO010000001">
    <property type="protein sequence ID" value="KAJ8289076.1"/>
    <property type="molecule type" value="Genomic_DNA"/>
</dbReference>
<dbReference type="EC" id="1.1.99.2" evidence="7"/>
<dbReference type="Gene3D" id="3.30.9.10">
    <property type="entry name" value="D-Amino Acid Oxidase, subunit A, domain 2"/>
    <property type="match status" value="1"/>
</dbReference>
<organism evidence="10 11">
    <name type="scientific">Conger conger</name>
    <name type="common">Conger eel</name>
    <name type="synonym">Muraena conger</name>
    <dbReference type="NCBI Taxonomy" id="82655"/>
    <lineage>
        <taxon>Eukaryota</taxon>
        <taxon>Metazoa</taxon>
        <taxon>Chordata</taxon>
        <taxon>Craniata</taxon>
        <taxon>Vertebrata</taxon>
        <taxon>Euteleostomi</taxon>
        <taxon>Actinopterygii</taxon>
        <taxon>Neopterygii</taxon>
        <taxon>Teleostei</taxon>
        <taxon>Anguilliformes</taxon>
        <taxon>Congridae</taxon>
        <taxon>Conger</taxon>
    </lineage>
</organism>
<keyword evidence="4" id="KW-0560">Oxidoreductase</keyword>
<protein>
    <recommendedName>
        <fullName evidence="8">L-2-hydroxyglutarate dehydrogenase, mitochondrial</fullName>
        <ecNumber evidence="7">1.1.99.2</ecNumber>
    </recommendedName>
</protein>
<comment type="catalytic activity">
    <reaction evidence="5">
        <text>(S)-2-hydroxyglutarate + A = 2-oxoglutarate + AH2</text>
        <dbReference type="Rhea" id="RHEA:21252"/>
        <dbReference type="ChEBI" id="CHEBI:13193"/>
        <dbReference type="ChEBI" id="CHEBI:16782"/>
        <dbReference type="ChEBI" id="CHEBI:16810"/>
        <dbReference type="ChEBI" id="CHEBI:17499"/>
        <dbReference type="EC" id="1.1.99.2"/>
    </reaction>
</comment>
<dbReference type="Pfam" id="PF01266">
    <property type="entry name" value="DAO"/>
    <property type="match status" value="1"/>
</dbReference>
<dbReference type="NCBIfam" id="NF008726">
    <property type="entry name" value="PRK11728.1"/>
    <property type="match status" value="1"/>
</dbReference>